<keyword evidence="3" id="KW-1185">Reference proteome</keyword>
<evidence type="ECO:0008006" key="4">
    <source>
        <dbReference type="Google" id="ProtNLM"/>
    </source>
</evidence>
<feature type="transmembrane region" description="Helical" evidence="1">
    <location>
        <begin position="12"/>
        <end position="29"/>
    </location>
</feature>
<keyword evidence="1" id="KW-1133">Transmembrane helix</keyword>
<feature type="transmembrane region" description="Helical" evidence="1">
    <location>
        <begin position="283"/>
        <end position="302"/>
    </location>
</feature>
<feature type="transmembrane region" description="Helical" evidence="1">
    <location>
        <begin position="69"/>
        <end position="90"/>
    </location>
</feature>
<protein>
    <recommendedName>
        <fullName evidence="4">EpsG family protein</fullName>
    </recommendedName>
</protein>
<evidence type="ECO:0000313" key="2">
    <source>
        <dbReference type="EMBL" id="MRS64959.1"/>
    </source>
</evidence>
<evidence type="ECO:0000256" key="1">
    <source>
        <dbReference type="SAM" id="Phobius"/>
    </source>
</evidence>
<feature type="transmembrane region" description="Helical" evidence="1">
    <location>
        <begin position="183"/>
        <end position="202"/>
    </location>
</feature>
<dbReference type="RefSeq" id="WP_154178249.1">
    <property type="nucleotide sequence ID" value="NZ_WJXZ01000014.1"/>
</dbReference>
<keyword evidence="1" id="KW-0812">Transmembrane</keyword>
<feature type="transmembrane region" description="Helical" evidence="1">
    <location>
        <begin position="252"/>
        <end position="271"/>
    </location>
</feature>
<proteinExistence type="predicted"/>
<dbReference type="AlphaFoldDB" id="A0A7K0ET64"/>
<comment type="caution">
    <text evidence="2">The sequence shown here is derived from an EMBL/GenBank/DDBJ whole genome shotgun (WGS) entry which is preliminary data.</text>
</comment>
<feature type="transmembrane region" description="Helical" evidence="1">
    <location>
        <begin position="96"/>
        <end position="114"/>
    </location>
</feature>
<evidence type="ECO:0000313" key="3">
    <source>
        <dbReference type="Proteomes" id="UP000441754"/>
    </source>
</evidence>
<gene>
    <name evidence="2" type="ORF">GJJ30_26920</name>
</gene>
<reference evidence="2 3" key="1">
    <citation type="journal article" date="2018" name="Antonie Van Leeuwenhoek">
        <title>Larkinella terrae sp. nov., isolated from soil on Jeju Island, South Korea.</title>
        <authorList>
            <person name="Ten L.N."/>
            <person name="Jeon J."/>
            <person name="Park S.J."/>
            <person name="Park S."/>
            <person name="Lee S.Y."/>
            <person name="Kim M.K."/>
            <person name="Jung H.Y."/>
        </authorList>
    </citation>
    <scope>NUCLEOTIDE SEQUENCE [LARGE SCALE GENOMIC DNA]</scope>
    <source>
        <strain evidence="2 3">KCTC 52001</strain>
    </source>
</reference>
<organism evidence="2 3">
    <name type="scientific">Larkinella terrae</name>
    <dbReference type="NCBI Taxonomy" id="2025311"/>
    <lineage>
        <taxon>Bacteria</taxon>
        <taxon>Pseudomonadati</taxon>
        <taxon>Bacteroidota</taxon>
        <taxon>Cytophagia</taxon>
        <taxon>Cytophagales</taxon>
        <taxon>Spirosomataceae</taxon>
        <taxon>Larkinella</taxon>
    </lineage>
</organism>
<feature type="transmembrane region" description="Helical" evidence="1">
    <location>
        <begin position="126"/>
        <end position="144"/>
    </location>
</feature>
<dbReference type="EMBL" id="WJXZ01000014">
    <property type="protein sequence ID" value="MRS64959.1"/>
    <property type="molecule type" value="Genomic_DNA"/>
</dbReference>
<feature type="transmembrane region" description="Helical" evidence="1">
    <location>
        <begin position="367"/>
        <end position="387"/>
    </location>
</feature>
<dbReference type="OrthoDB" id="957159at2"/>
<name>A0A7K0ET64_9BACT</name>
<dbReference type="Proteomes" id="UP000441754">
    <property type="component" value="Unassembled WGS sequence"/>
</dbReference>
<accession>A0A7K0ET64</accession>
<feature type="transmembrane region" description="Helical" evidence="1">
    <location>
        <begin position="339"/>
        <end position="355"/>
    </location>
</feature>
<keyword evidence="1" id="KW-0472">Membrane</keyword>
<sequence length="418" mass="47144">MTLPAGKLTPLIALFFIFFAFAFCFRVIWFPITHDQLGYTVAETMLNYQNGFYRRALVGNLFGPIHNRFFLQLAIAGTYSLCLICPLLIIRSFKSGWVPILFWIAFFCPFGTALCLKDVLAVRKELFFFLLFYLVTLYNVKSLFGNVLLIVIGSLIHESFFFLFLPFLVCYHWLNHGKIWHMLTLLATGITVTILLSVTPGMPGEVTDLLIDRLVHMGFQKDQFDGFEYFQKLSFSQNLTNANANLSGLNPVVYLFLYVGTFGVLYGLSSLSGLRIKFKKPGGLILSLGIILVMAGALSVIAMDYGRWLSMGFITSVILLSSQIDSFQSTWPRFSATRILILIPAILLLLVIRIPHFSGTTFQWSDWYVVDKAFLASGLFFSSVIAMNPGVGKGSQPGLFAKLQSFFHVKNKARRNFD</sequence>
<feature type="transmembrane region" description="Helical" evidence="1">
    <location>
        <begin position="150"/>
        <end position="171"/>
    </location>
</feature>